<evidence type="ECO:0000256" key="2">
    <source>
        <dbReference type="ARBA" id="ARBA00022801"/>
    </source>
</evidence>
<reference evidence="4" key="1">
    <citation type="submission" date="2018-06" db="EMBL/GenBank/DDBJ databases">
        <title>Complete genome of Pseudomonas insecticola strain QZS01.</title>
        <authorList>
            <person name="Wang J."/>
            <person name="Su Q."/>
        </authorList>
    </citation>
    <scope>NUCLEOTIDE SEQUENCE [LARGE SCALE GENOMIC DNA]</scope>
    <source>
        <strain evidence="4">QZS01</strain>
    </source>
</reference>
<dbReference type="EC" id="3.1.2.-" evidence="3"/>
<protein>
    <submittedName>
        <fullName evidence="3">YbgC/FadM family acyl-CoA thioesterase</fullName>
        <ecNumber evidence="3">3.1.2.-</ecNumber>
    </submittedName>
</protein>
<keyword evidence="2 3" id="KW-0378">Hydrolase</keyword>
<dbReference type="KEGG" id="emo:DM558_14475"/>
<proteinExistence type="inferred from homology"/>
<dbReference type="AlphaFoldDB" id="A0A3Q9JMT1"/>
<evidence type="ECO:0000256" key="1">
    <source>
        <dbReference type="ARBA" id="ARBA00005953"/>
    </source>
</evidence>
<dbReference type="Pfam" id="PF13279">
    <property type="entry name" value="4HBT_2"/>
    <property type="match status" value="1"/>
</dbReference>
<dbReference type="GO" id="GO:0047617">
    <property type="term" value="F:fatty acyl-CoA hydrolase activity"/>
    <property type="evidence" value="ECO:0007669"/>
    <property type="project" value="TreeGrafter"/>
</dbReference>
<name>A0A3Q9JMT1_9GAMM</name>
<dbReference type="EMBL" id="CP029822">
    <property type="protein sequence ID" value="AZS51897.1"/>
    <property type="molecule type" value="Genomic_DNA"/>
</dbReference>
<dbReference type="InterPro" id="IPR050563">
    <property type="entry name" value="4-hydroxybenzoyl-CoA_TE"/>
</dbReference>
<keyword evidence="4" id="KW-1185">Reference proteome</keyword>
<gene>
    <name evidence="3" type="ORF">DM558_14475</name>
</gene>
<dbReference type="CDD" id="cd00586">
    <property type="entry name" value="4HBT"/>
    <property type="match status" value="1"/>
</dbReference>
<dbReference type="PIRSF" id="PIRSF003230">
    <property type="entry name" value="YbgC"/>
    <property type="match status" value="1"/>
</dbReference>
<dbReference type="SUPFAM" id="SSF54637">
    <property type="entry name" value="Thioesterase/thiol ester dehydrase-isomerase"/>
    <property type="match status" value="1"/>
</dbReference>
<comment type="similarity">
    <text evidence="1">Belongs to the 4-hydroxybenzoyl-CoA thioesterase family.</text>
</comment>
<evidence type="ECO:0000313" key="3">
    <source>
        <dbReference type="EMBL" id="AZS51897.1"/>
    </source>
</evidence>
<accession>A0A3Q9JMT1</accession>
<evidence type="ECO:0000313" key="4">
    <source>
        <dbReference type="Proteomes" id="UP000273143"/>
    </source>
</evidence>
<organism evidence="3 4">
    <name type="scientific">Entomomonas moraniae</name>
    <dbReference type="NCBI Taxonomy" id="2213226"/>
    <lineage>
        <taxon>Bacteria</taxon>
        <taxon>Pseudomonadati</taxon>
        <taxon>Pseudomonadota</taxon>
        <taxon>Gammaproteobacteria</taxon>
        <taxon>Pseudomonadales</taxon>
        <taxon>Pseudomonadaceae</taxon>
        <taxon>Entomomonas</taxon>
    </lineage>
</organism>
<dbReference type="PANTHER" id="PTHR31793">
    <property type="entry name" value="4-HYDROXYBENZOYL-COA THIOESTERASE FAMILY MEMBER"/>
    <property type="match status" value="1"/>
</dbReference>
<dbReference type="PANTHER" id="PTHR31793:SF37">
    <property type="entry name" value="ACYL-COA THIOESTER HYDROLASE YBGC"/>
    <property type="match status" value="1"/>
</dbReference>
<dbReference type="Gene3D" id="3.10.129.10">
    <property type="entry name" value="Hotdog Thioesterase"/>
    <property type="match status" value="1"/>
</dbReference>
<dbReference type="Proteomes" id="UP000273143">
    <property type="component" value="Chromosome"/>
</dbReference>
<dbReference type="RefSeq" id="WP_127164573.1">
    <property type="nucleotide sequence ID" value="NZ_CP029822.1"/>
</dbReference>
<sequence length="142" mass="16375">MQSDNKNPVFSQVYRVYYEDTDAGGVIYHSNYLKFMERVRTEWLRSFGYSQHELAKEGLLFVVYSIALRYLAPGRLDDELIVTATVKEAKRASFVFFQQIYKQCVDGDNVLLCEGDVRLSLIDGVHFKSKPLPVGFIDKFLS</sequence>
<dbReference type="InterPro" id="IPR006684">
    <property type="entry name" value="YbgC/YbaW"/>
</dbReference>
<dbReference type="FunFam" id="3.10.129.10:FF:000004">
    <property type="entry name" value="Tol-pal system-associated acyl-CoA thioesterase"/>
    <property type="match status" value="1"/>
</dbReference>
<dbReference type="NCBIfam" id="TIGR00051">
    <property type="entry name" value="YbgC/FadM family acyl-CoA thioesterase"/>
    <property type="match status" value="1"/>
</dbReference>
<dbReference type="InterPro" id="IPR029069">
    <property type="entry name" value="HotDog_dom_sf"/>
</dbReference>